<evidence type="ECO:0000256" key="1">
    <source>
        <dbReference type="SAM" id="MobiDB-lite"/>
    </source>
</evidence>
<dbReference type="RefSeq" id="WP_224144400.1">
    <property type="nucleotide sequence ID" value="NZ_JAHBFI010000020.1"/>
</dbReference>
<evidence type="ECO:0000259" key="3">
    <source>
        <dbReference type="Pfam" id="PF13731"/>
    </source>
</evidence>
<comment type="caution">
    <text evidence="4">The sequence shown here is derived from an EMBL/GenBank/DDBJ whole genome shotgun (WGS) entry which is preliminary data.</text>
</comment>
<dbReference type="Proteomes" id="UP000752647">
    <property type="component" value="Unassembled WGS sequence"/>
</dbReference>
<dbReference type="InterPro" id="IPR027994">
    <property type="entry name" value="WxL_dom"/>
</dbReference>
<evidence type="ECO:0000313" key="5">
    <source>
        <dbReference type="Proteomes" id="UP000752647"/>
    </source>
</evidence>
<feature type="signal peptide" evidence="2">
    <location>
        <begin position="1"/>
        <end position="27"/>
    </location>
</feature>
<feature type="compositionally biased region" description="Polar residues" evidence="1">
    <location>
        <begin position="56"/>
        <end position="79"/>
    </location>
</feature>
<gene>
    <name evidence="4" type="ORF">KIJ12_08670</name>
</gene>
<evidence type="ECO:0000256" key="2">
    <source>
        <dbReference type="SAM" id="SignalP"/>
    </source>
</evidence>
<keyword evidence="2" id="KW-0732">Signal</keyword>
<reference evidence="4" key="1">
    <citation type="submission" date="2021-05" db="EMBL/GenBank/DDBJ databases">
        <title>Pangenome of Leuconostoc gelidum warrants species status for Leuconostoc gelidum subsp. gasicomitatum.</title>
        <authorList>
            <person name="Johansson P."/>
            <person name="Sade E."/>
            <person name="Hultman J."/>
            <person name="Auvinen P."/>
            <person name="Bjorkroth J."/>
        </authorList>
    </citation>
    <scope>NUCLEOTIDE SEQUENCE</scope>
    <source>
        <strain evidence="4">A.21.4</strain>
    </source>
</reference>
<protein>
    <submittedName>
        <fullName evidence="4">WxL domain-containing protein</fullName>
    </submittedName>
</protein>
<organism evidence="4 5">
    <name type="scientific">Leuconostoc gasicomitatum</name>
    <dbReference type="NCBI Taxonomy" id="115778"/>
    <lineage>
        <taxon>Bacteria</taxon>
        <taxon>Bacillati</taxon>
        <taxon>Bacillota</taxon>
        <taxon>Bacilli</taxon>
        <taxon>Lactobacillales</taxon>
        <taxon>Lactobacillaceae</taxon>
        <taxon>Leuconostoc</taxon>
        <taxon>Leuconostoc gelidum group</taxon>
    </lineage>
</organism>
<accession>A0A9Q3XTZ6</accession>
<dbReference type="EMBL" id="JAHBFI010000020">
    <property type="protein sequence ID" value="MBZ5963210.1"/>
    <property type="molecule type" value="Genomic_DNA"/>
</dbReference>
<sequence>MINKKILGLTGIATLGLAIVPLSVVNADDKGGALDSNAQVTFIADNDAKSPLDPTTPANPDGTQNPVSPIDTVTGSTPNPGTTGLLTVDFASSFNFGSNIISSVTKTYNALPQVYAQKGESKATDTTGPNFVQVTDVRPGSAKGWSLNVKQNDDFKTSAGTSLAGAQINITNGNVLNGNGGTDTISNHPTDIAVSTAAANVMGAKTDEGFGTWLYSMGTKDTAGSSVKLTVPGSSAKEVAAYRTTLTWTLTDSPAS</sequence>
<feature type="region of interest" description="Disordered" evidence="1">
    <location>
        <begin position="45"/>
        <end position="79"/>
    </location>
</feature>
<dbReference type="Pfam" id="PF13731">
    <property type="entry name" value="WxL"/>
    <property type="match status" value="1"/>
</dbReference>
<feature type="domain" description="WxL" evidence="3">
    <location>
        <begin position="33"/>
        <end position="254"/>
    </location>
</feature>
<dbReference type="AlphaFoldDB" id="A0A9Q3XTZ6"/>
<proteinExistence type="predicted"/>
<evidence type="ECO:0000313" key="4">
    <source>
        <dbReference type="EMBL" id="MBZ5963210.1"/>
    </source>
</evidence>
<name>A0A9Q3XTZ6_9LACO</name>
<feature type="chain" id="PRO_5040417914" evidence="2">
    <location>
        <begin position="28"/>
        <end position="256"/>
    </location>
</feature>